<sequence length="169" mass="17696">MKKFYALAIAIALLSFAGLAQAAVAVSEDGTYVGEAVKLDAGRALNTSFDGYDTVTFLANGHKDGVTTNVSSESTLTNAALAYGVMALEIGKAKTIGLDDGVKGQMITLICTVKDLENAVISKTAFPATTHSTGWSTITFDTQLDSITLLWISDTYGWVVIGNNGCTIT</sequence>
<organism evidence="1">
    <name type="scientific">viral metagenome</name>
    <dbReference type="NCBI Taxonomy" id="1070528"/>
    <lineage>
        <taxon>unclassified sequences</taxon>
        <taxon>metagenomes</taxon>
        <taxon>organismal metagenomes</taxon>
    </lineage>
</organism>
<gene>
    <name evidence="1" type="ORF">TM448A03592_0004</name>
</gene>
<dbReference type="AlphaFoldDB" id="A0A6H2A1V4"/>
<name>A0A6H2A1V4_9ZZZZ</name>
<protein>
    <submittedName>
        <fullName evidence="1">Uncharacterized protein</fullName>
    </submittedName>
</protein>
<reference evidence="1" key="1">
    <citation type="submission" date="2020-03" db="EMBL/GenBank/DDBJ databases">
        <title>The deep terrestrial virosphere.</title>
        <authorList>
            <person name="Holmfeldt K."/>
            <person name="Nilsson E."/>
            <person name="Simone D."/>
            <person name="Lopez-Fernandez M."/>
            <person name="Wu X."/>
            <person name="de Brujin I."/>
            <person name="Lundin D."/>
            <person name="Andersson A."/>
            <person name="Bertilsson S."/>
            <person name="Dopson M."/>
        </authorList>
    </citation>
    <scope>NUCLEOTIDE SEQUENCE</scope>
    <source>
        <strain evidence="1">TM448A03592</strain>
    </source>
</reference>
<dbReference type="EMBL" id="MT144426">
    <property type="protein sequence ID" value="QJA53495.1"/>
    <property type="molecule type" value="Genomic_DNA"/>
</dbReference>
<accession>A0A6H2A1V4</accession>
<evidence type="ECO:0000313" key="1">
    <source>
        <dbReference type="EMBL" id="QJA53495.1"/>
    </source>
</evidence>
<proteinExistence type="predicted"/>